<dbReference type="AlphaFoldDB" id="A0A846ZAT3"/>
<feature type="transmembrane region" description="Helical" evidence="1">
    <location>
        <begin position="162"/>
        <end position="186"/>
    </location>
</feature>
<accession>A0A846ZAT3</accession>
<keyword evidence="3" id="KW-1185">Reference proteome</keyword>
<name>A0A846ZAT3_9ACTN</name>
<proteinExistence type="predicted"/>
<sequence length="193" mass="19994">MRPGPNPPMGPPPLGSAAPSWVPERRVGPGAGWYALPVVLLVAAVAGLLAALAFLWDDYQVAGGPAAAGDPVAGVRVQLSEGYGYFLYVRTGGPSPYSCVVQVGERSGPVRLTRKNSWSAAERAGYRYTATFQAPASGTARLTCRGTGGPILVAPDATVHGYLGSAFLAALVLGGLAALSFVITFLRRRAARR</sequence>
<evidence type="ECO:0000256" key="1">
    <source>
        <dbReference type="SAM" id="Phobius"/>
    </source>
</evidence>
<keyword evidence="1" id="KW-0812">Transmembrane</keyword>
<dbReference type="RefSeq" id="WP_067631029.1">
    <property type="nucleotide sequence ID" value="NZ_JAAXPI010000056.1"/>
</dbReference>
<keyword evidence="1" id="KW-1133">Transmembrane helix</keyword>
<evidence type="ECO:0000313" key="3">
    <source>
        <dbReference type="Proteomes" id="UP000579250"/>
    </source>
</evidence>
<keyword evidence="1" id="KW-0472">Membrane</keyword>
<gene>
    <name evidence="2" type="ORF">HGB48_27835</name>
</gene>
<comment type="caution">
    <text evidence="2">The sequence shown here is derived from an EMBL/GenBank/DDBJ whole genome shotgun (WGS) entry which is preliminary data.</text>
</comment>
<dbReference type="EMBL" id="JAAXPI010000056">
    <property type="protein sequence ID" value="NKZ07513.1"/>
    <property type="molecule type" value="Genomic_DNA"/>
</dbReference>
<dbReference type="Proteomes" id="UP000579250">
    <property type="component" value="Unassembled WGS sequence"/>
</dbReference>
<evidence type="ECO:0000313" key="2">
    <source>
        <dbReference type="EMBL" id="NKZ07513.1"/>
    </source>
</evidence>
<reference evidence="2 3" key="1">
    <citation type="submission" date="2020-04" db="EMBL/GenBank/DDBJ databases">
        <title>MicrobeNet Type strains.</title>
        <authorList>
            <person name="Nicholson A.C."/>
        </authorList>
    </citation>
    <scope>NUCLEOTIDE SEQUENCE [LARGE SCALE GENOMIC DNA]</scope>
    <source>
        <strain evidence="2 3">ATCC BAA-277</strain>
    </source>
</reference>
<protein>
    <submittedName>
        <fullName evidence="2">Uncharacterized protein</fullName>
    </submittedName>
</protein>
<organism evidence="2 3">
    <name type="scientific">Actinomadura latina</name>
    <dbReference type="NCBI Taxonomy" id="163603"/>
    <lineage>
        <taxon>Bacteria</taxon>
        <taxon>Bacillati</taxon>
        <taxon>Actinomycetota</taxon>
        <taxon>Actinomycetes</taxon>
        <taxon>Streptosporangiales</taxon>
        <taxon>Thermomonosporaceae</taxon>
        <taxon>Actinomadura</taxon>
    </lineage>
</organism>
<feature type="transmembrane region" description="Helical" evidence="1">
    <location>
        <begin position="33"/>
        <end position="56"/>
    </location>
</feature>